<organism evidence="2 3">
    <name type="scientific">Panagrellus redivivus</name>
    <name type="common">Microworm</name>
    <dbReference type="NCBI Taxonomy" id="6233"/>
    <lineage>
        <taxon>Eukaryota</taxon>
        <taxon>Metazoa</taxon>
        <taxon>Ecdysozoa</taxon>
        <taxon>Nematoda</taxon>
        <taxon>Chromadorea</taxon>
        <taxon>Rhabditida</taxon>
        <taxon>Tylenchina</taxon>
        <taxon>Panagrolaimomorpha</taxon>
        <taxon>Panagrolaimoidea</taxon>
        <taxon>Panagrolaimidae</taxon>
        <taxon>Panagrellus</taxon>
    </lineage>
</organism>
<evidence type="ECO:0000313" key="3">
    <source>
        <dbReference type="WBParaSite" id="Pan_g12656.t1"/>
    </source>
</evidence>
<feature type="transmembrane region" description="Helical" evidence="1">
    <location>
        <begin position="145"/>
        <end position="166"/>
    </location>
</feature>
<dbReference type="PANTHER" id="PTHR22943">
    <property type="entry name" value="7-TRANSMEMBRANE DOMAIN RECEPTOR C.ELEGANS"/>
    <property type="match status" value="1"/>
</dbReference>
<reference evidence="2" key="1">
    <citation type="journal article" date="2013" name="Genetics">
        <title>The draft genome and transcriptome of Panagrellus redivivus are shaped by the harsh demands of a free-living lifestyle.</title>
        <authorList>
            <person name="Srinivasan J."/>
            <person name="Dillman A.R."/>
            <person name="Macchietto M.G."/>
            <person name="Heikkinen L."/>
            <person name="Lakso M."/>
            <person name="Fracchia K.M."/>
            <person name="Antoshechkin I."/>
            <person name="Mortazavi A."/>
            <person name="Wong G."/>
            <person name="Sternberg P.W."/>
        </authorList>
    </citation>
    <scope>NUCLEOTIDE SEQUENCE [LARGE SCALE GENOMIC DNA]</scope>
    <source>
        <strain evidence="2">MT8872</strain>
    </source>
</reference>
<feature type="transmembrane region" description="Helical" evidence="1">
    <location>
        <begin position="226"/>
        <end position="248"/>
    </location>
</feature>
<reference evidence="3" key="2">
    <citation type="submission" date="2020-10" db="UniProtKB">
        <authorList>
            <consortium name="WormBaseParasite"/>
        </authorList>
    </citation>
    <scope>IDENTIFICATION</scope>
</reference>
<dbReference type="InterPro" id="IPR019428">
    <property type="entry name" value="7TM_GPCR_serpentine_rcpt_Str"/>
</dbReference>
<dbReference type="Gene3D" id="1.20.1070.10">
    <property type="entry name" value="Rhodopsin 7-helix transmembrane proteins"/>
    <property type="match status" value="1"/>
</dbReference>
<dbReference type="Pfam" id="PF10326">
    <property type="entry name" value="7TM_GPCR_Str"/>
    <property type="match status" value="1"/>
</dbReference>
<accession>A0A7E4UUE1</accession>
<keyword evidence="1" id="KW-0472">Membrane</keyword>
<dbReference type="PANTHER" id="PTHR22943:SF248">
    <property type="entry name" value="SEVEN TM RECEPTOR"/>
    <property type="match status" value="1"/>
</dbReference>
<protein>
    <submittedName>
        <fullName evidence="3">G-protein coupled receptors family 1 profile domain-containing protein</fullName>
    </submittedName>
</protein>
<feature type="transmembrane region" description="Helical" evidence="1">
    <location>
        <begin position="77"/>
        <end position="101"/>
    </location>
</feature>
<evidence type="ECO:0000313" key="2">
    <source>
        <dbReference type="Proteomes" id="UP000492821"/>
    </source>
</evidence>
<dbReference type="SUPFAM" id="SSF81321">
    <property type="entry name" value="Family A G protein-coupled receptor-like"/>
    <property type="match status" value="1"/>
</dbReference>
<sequence length="293" mass="32566">MTCLKAQRDYNPFGCTINCDGHFYYFHVVNGVIHEPAQPFTTICVLPLIFFLNWNITVVPVNFIYRYLAVCQKYEMSTLTFLGTIALSTIGPLIYVIAIAYGEFRDDHLRPTVASMFIATDWTDAAGDPPNFSVMIADSVTLHTIVIPISALFTYIVVIFCTIEIYRKVRQLREIQGKNHSGKNFQLNLVLVCNAVVPFIVSAIPSGAVQTAKIMGLKVPSVIGQIALLTPWSAVTSPLMALIIVSPFRNLLIRPILKWTGTTKKTGRLFSIGTSNEHPLRSIAPKNQMTPTI</sequence>
<keyword evidence="1" id="KW-1133">Transmembrane helix</keyword>
<name>A0A7E4UUE1_PANRE</name>
<keyword evidence="2" id="KW-1185">Reference proteome</keyword>
<feature type="transmembrane region" description="Helical" evidence="1">
    <location>
        <begin position="187"/>
        <end position="206"/>
    </location>
</feature>
<evidence type="ECO:0000256" key="1">
    <source>
        <dbReference type="SAM" id="Phobius"/>
    </source>
</evidence>
<proteinExistence type="predicted"/>
<keyword evidence="1" id="KW-0812">Transmembrane</keyword>
<dbReference type="WBParaSite" id="Pan_g12656.t1">
    <property type="protein sequence ID" value="Pan_g12656.t1"/>
    <property type="gene ID" value="Pan_g12656"/>
</dbReference>
<dbReference type="AlphaFoldDB" id="A0A7E4UUE1"/>
<dbReference type="Proteomes" id="UP000492821">
    <property type="component" value="Unassembled WGS sequence"/>
</dbReference>
<feature type="transmembrane region" description="Helical" evidence="1">
    <location>
        <begin position="40"/>
        <end position="65"/>
    </location>
</feature>